<dbReference type="EC" id="5.4.99.2" evidence="2"/>
<dbReference type="InterPro" id="IPR016176">
    <property type="entry name" value="Cbl-dep_enz_cat"/>
</dbReference>
<dbReference type="Gene3D" id="3.20.20.240">
    <property type="entry name" value="Methylmalonyl-CoA mutase"/>
    <property type="match status" value="1"/>
</dbReference>
<reference evidence="2 3" key="1">
    <citation type="submission" date="2018-06" db="EMBL/GenBank/DDBJ databases">
        <authorList>
            <consortium name="Pathogen Informatics"/>
            <person name="Doyle S."/>
        </authorList>
    </citation>
    <scope>NUCLEOTIDE SEQUENCE [LARGE SCALE GENOMIC DNA]</scope>
    <source>
        <strain evidence="2 3">NCTC11661</strain>
    </source>
</reference>
<dbReference type="GO" id="GO:0031419">
    <property type="term" value="F:cobalamin binding"/>
    <property type="evidence" value="ECO:0007669"/>
    <property type="project" value="InterPro"/>
</dbReference>
<dbReference type="EMBL" id="UFTJ01000003">
    <property type="protein sequence ID" value="SUV52956.1"/>
    <property type="molecule type" value="Genomic_DNA"/>
</dbReference>
<sequence length="390" mass="44453">MAHQDWIQLVQKQLKTEDITSILNKENLEGIHIHPYYSDNQKPVLPLPKIEESTQLVSRFSTEFDENIYAYFIDDAPLPTVKEKSIYVKNWNTLKNASFTDGNRYFSLIDVFQNEQGTENKETTINHEQFHTLQHLPLERKVCIDIALYQNAGASIIQQLAIALLKTQELISQFGKEILPTLIYKVGIGGQYFLEIAKIRALKILINTYSKELGLNEVPYIFAETSLRNKSIVDSENNLIRSTIELAAGMIAGADAVFTNNFNLQENTLLTQEISFKQQVVLAYESIINVFEDAAAGSYFVEEATQQFAEKAWDLFVQIEDEGGFLAQMKTGKLIQMVYTQALTEQKHIAEGKIKLIGVNIYPKLEATQTAESLYNDTMIQPIRWAEMFE</sequence>
<dbReference type="SUPFAM" id="SSF51703">
    <property type="entry name" value="Cobalamin (vitamin B12)-dependent enzymes"/>
    <property type="match status" value="1"/>
</dbReference>
<evidence type="ECO:0000313" key="2">
    <source>
        <dbReference type="EMBL" id="SUV52956.1"/>
    </source>
</evidence>
<dbReference type="RefSeq" id="WP_002687811.1">
    <property type="nucleotide sequence ID" value="NZ_UFTJ01000003.1"/>
</dbReference>
<dbReference type="PANTHER" id="PTHR48101:SF1">
    <property type="entry name" value="METHYLMALONYL-COA MUTASE, LARGE SUBUNIT"/>
    <property type="match status" value="1"/>
</dbReference>
<evidence type="ECO:0000313" key="3">
    <source>
        <dbReference type="Proteomes" id="UP000255515"/>
    </source>
</evidence>
<dbReference type="Proteomes" id="UP000255515">
    <property type="component" value="Unassembled WGS sequence"/>
</dbReference>
<dbReference type="PANTHER" id="PTHR48101">
    <property type="entry name" value="METHYLMALONYL-COA MUTASE, MITOCHONDRIAL-RELATED"/>
    <property type="match status" value="1"/>
</dbReference>
<dbReference type="Pfam" id="PF01642">
    <property type="entry name" value="MM_CoA_mutase"/>
    <property type="match status" value="1"/>
</dbReference>
<evidence type="ECO:0000259" key="1">
    <source>
        <dbReference type="Pfam" id="PF01642"/>
    </source>
</evidence>
<protein>
    <submittedName>
        <fullName evidence="2">Methylmalonyl-CoA mutase small subunit</fullName>
        <ecNumber evidence="2">5.4.99.2</ecNumber>
    </submittedName>
</protein>
<dbReference type="InterPro" id="IPR006099">
    <property type="entry name" value="MeMalonylCoA_mutase_a/b_cat"/>
</dbReference>
<dbReference type="GO" id="GO:0004494">
    <property type="term" value="F:methylmalonyl-CoA mutase activity"/>
    <property type="evidence" value="ECO:0007669"/>
    <property type="project" value="UniProtKB-EC"/>
</dbReference>
<proteinExistence type="predicted"/>
<keyword evidence="2" id="KW-0413">Isomerase</keyword>
<gene>
    <name evidence="2" type="primary">mutA</name>
    <name evidence="2" type="ORF">NCTC11661_02103</name>
</gene>
<name>A0A380ZW27_9FLAO</name>
<accession>A0A380ZW27</accession>
<feature type="domain" description="Methylmalonyl-CoA mutase alpha/beta chain catalytic" evidence="1">
    <location>
        <begin position="132"/>
        <end position="378"/>
    </location>
</feature>
<dbReference type="AlphaFoldDB" id="A0A380ZW27"/>
<organism evidence="2 3">
    <name type="scientific">Bergeyella zoohelcum</name>
    <dbReference type="NCBI Taxonomy" id="1015"/>
    <lineage>
        <taxon>Bacteria</taxon>
        <taxon>Pseudomonadati</taxon>
        <taxon>Bacteroidota</taxon>
        <taxon>Flavobacteriia</taxon>
        <taxon>Flavobacteriales</taxon>
        <taxon>Weeksellaceae</taxon>
        <taxon>Bergeyella</taxon>
    </lineage>
</organism>